<feature type="region of interest" description="Disordered" evidence="11">
    <location>
        <begin position="231"/>
        <end position="357"/>
    </location>
</feature>
<evidence type="ECO:0000256" key="9">
    <source>
        <dbReference type="ARBA" id="ARBA00022833"/>
    </source>
</evidence>
<evidence type="ECO:0000256" key="11">
    <source>
        <dbReference type="SAM" id="MobiDB-lite"/>
    </source>
</evidence>
<keyword evidence="7" id="KW-0479">Metal-binding</keyword>
<feature type="compositionally biased region" description="Low complexity" evidence="11">
    <location>
        <begin position="309"/>
        <end position="322"/>
    </location>
</feature>
<keyword evidence="13" id="KW-1185">Reference proteome</keyword>
<evidence type="ECO:0000256" key="4">
    <source>
        <dbReference type="ARBA" id="ARBA00011965"/>
    </source>
</evidence>
<evidence type="ECO:0000313" key="13">
    <source>
        <dbReference type="Proteomes" id="UP001150062"/>
    </source>
</evidence>
<feature type="compositionally biased region" description="Low complexity" evidence="11">
    <location>
        <begin position="291"/>
        <end position="300"/>
    </location>
</feature>
<feature type="compositionally biased region" description="Basic and acidic residues" evidence="11">
    <location>
        <begin position="268"/>
        <end position="278"/>
    </location>
</feature>
<name>A0ABQ8XRF1_9EUKA</name>
<organism evidence="12 13">
    <name type="scientific">Anaeramoeba flamelloides</name>
    <dbReference type="NCBI Taxonomy" id="1746091"/>
    <lineage>
        <taxon>Eukaryota</taxon>
        <taxon>Metamonada</taxon>
        <taxon>Anaeramoebidae</taxon>
        <taxon>Anaeramoeba</taxon>
    </lineage>
</organism>
<dbReference type="Pfam" id="PF02127">
    <property type="entry name" value="Peptidase_M18"/>
    <property type="match status" value="2"/>
</dbReference>
<feature type="compositionally biased region" description="Low complexity" evidence="11">
    <location>
        <begin position="235"/>
        <end position="266"/>
    </location>
</feature>
<evidence type="ECO:0000256" key="2">
    <source>
        <dbReference type="ARBA" id="ARBA00001947"/>
    </source>
</evidence>
<sequence>MSKRYSKQFLKFLQRTPTQYHVVCELKKMLLDSGFVELKEKERYSDLLEKGKSYFLTRSGKSIVAFSIGGDFDPKNGFSIISSHTDSPGLRVKPVSKKESQGSAQIAVSTYGGGLWFTWFDRDLTIAGKVLVRKSSKVSQHLIHIKKPILNIPNLAVHLHNNVNRKGFKPNFENNFIPVISTKISSIVLKKLKKKIKTNNKPENGNNNSDLNNNEEEGKDINNLINQDNIKTKENSSNNTNNNNSENIQNETKTNNNPENENNYSKSNRKEEEGKIFDKLTNQNNNEKNENSSNKNNNNEITQSETKTNNNLEGENNNSDSNSNEKEKIKDNLTKKDKKKTCNGKKNNKNKKNTSLNNTHHPILLMAISHELNIEQKSIIDFDLSVVPSQSAKIGGFLSDILYSDRLDNLVSVYTSIVSLIEANDTSLKTEKNTRVAVCFDNEEIGSETLSGANSTFLKNILKTITYRFIKNEKKKIQNEIFDISLRNSYLLSADVAHAVHPNYTSYHEKRHQCKINRGIVISNHSKRNTTTELISRYIIQTIANNHKIRTQLSMNKNGKSGGSTLGPKLSTQLGITSSDIGIPIWGMHSIRETAGITDLFNLKKTCVAFYQEYYNILQTIEEID</sequence>
<proteinExistence type="inferred from homology"/>
<comment type="cofactor">
    <cofactor evidence="2">
        <name>Zn(2+)</name>
        <dbReference type="ChEBI" id="CHEBI:29105"/>
    </cofactor>
</comment>
<feature type="compositionally biased region" description="Low complexity" evidence="11">
    <location>
        <begin position="199"/>
        <end position="212"/>
    </location>
</feature>
<feature type="region of interest" description="Disordered" evidence="11">
    <location>
        <begin position="198"/>
        <end position="217"/>
    </location>
</feature>
<keyword evidence="9" id="KW-0862">Zinc</keyword>
<dbReference type="GO" id="GO:0004177">
    <property type="term" value="F:aminopeptidase activity"/>
    <property type="evidence" value="ECO:0007669"/>
    <property type="project" value="UniProtKB-KW"/>
</dbReference>
<evidence type="ECO:0000313" key="12">
    <source>
        <dbReference type="EMBL" id="KAJ6235196.1"/>
    </source>
</evidence>
<comment type="similarity">
    <text evidence="3">Belongs to the peptidase M18 family.</text>
</comment>
<protein>
    <recommendedName>
        <fullName evidence="4">aspartyl aminopeptidase</fullName>
        <ecNumber evidence="4">3.4.11.21</ecNumber>
    </recommendedName>
</protein>
<reference evidence="12" key="1">
    <citation type="submission" date="2022-08" db="EMBL/GenBank/DDBJ databases">
        <title>Novel sulfate-reducing endosymbionts in the free-living metamonad Anaeramoeba.</title>
        <authorList>
            <person name="Jerlstrom-Hultqvist J."/>
            <person name="Cepicka I."/>
            <person name="Gallot-Lavallee L."/>
            <person name="Salas-Leiva D."/>
            <person name="Curtis B.A."/>
            <person name="Zahonova K."/>
            <person name="Pipaliya S."/>
            <person name="Dacks J."/>
            <person name="Roger A.J."/>
        </authorList>
    </citation>
    <scope>NUCLEOTIDE SEQUENCE</scope>
    <source>
        <strain evidence="12">Schooner1</strain>
    </source>
</reference>
<evidence type="ECO:0000256" key="1">
    <source>
        <dbReference type="ARBA" id="ARBA00001335"/>
    </source>
</evidence>
<dbReference type="PANTHER" id="PTHR28570:SF3">
    <property type="entry name" value="ASPARTYL AMINOPEPTIDASE"/>
    <property type="match status" value="1"/>
</dbReference>
<keyword evidence="10" id="KW-0482">Metalloprotease</keyword>
<dbReference type="EMBL" id="JAOAOG010000264">
    <property type="protein sequence ID" value="KAJ6235196.1"/>
    <property type="molecule type" value="Genomic_DNA"/>
</dbReference>
<accession>A0ABQ8XRF1</accession>
<dbReference type="SUPFAM" id="SSF53187">
    <property type="entry name" value="Zn-dependent exopeptidases"/>
    <property type="match status" value="1"/>
</dbReference>
<dbReference type="Gene3D" id="3.40.630.10">
    <property type="entry name" value="Zn peptidases"/>
    <property type="match status" value="2"/>
</dbReference>
<feature type="compositionally biased region" description="Basic residues" evidence="11">
    <location>
        <begin position="336"/>
        <end position="352"/>
    </location>
</feature>
<keyword evidence="5 12" id="KW-0031">Aminopeptidase</keyword>
<keyword evidence="8" id="KW-0378">Hydrolase</keyword>
<dbReference type="SUPFAM" id="SSF101821">
    <property type="entry name" value="Aminopeptidase/glucanase lid domain"/>
    <property type="match status" value="1"/>
</dbReference>
<keyword evidence="6" id="KW-0645">Protease</keyword>
<evidence type="ECO:0000256" key="7">
    <source>
        <dbReference type="ARBA" id="ARBA00022723"/>
    </source>
</evidence>
<evidence type="ECO:0000256" key="6">
    <source>
        <dbReference type="ARBA" id="ARBA00022670"/>
    </source>
</evidence>
<dbReference type="Proteomes" id="UP001150062">
    <property type="component" value="Unassembled WGS sequence"/>
</dbReference>
<dbReference type="PANTHER" id="PTHR28570">
    <property type="entry name" value="ASPARTYL AMINOPEPTIDASE"/>
    <property type="match status" value="1"/>
</dbReference>
<dbReference type="InterPro" id="IPR001948">
    <property type="entry name" value="Peptidase_M18"/>
</dbReference>
<comment type="caution">
    <text evidence="12">The sequence shown here is derived from an EMBL/GenBank/DDBJ whole genome shotgun (WGS) entry which is preliminary data.</text>
</comment>
<comment type="catalytic activity">
    <reaction evidence="1">
        <text>Release of an N-terminal aspartate or glutamate from a peptide, with a preference for aspartate.</text>
        <dbReference type="EC" id="3.4.11.21"/>
    </reaction>
</comment>
<feature type="compositionally biased region" description="Basic and acidic residues" evidence="11">
    <location>
        <begin position="323"/>
        <end position="335"/>
    </location>
</feature>
<dbReference type="PRINTS" id="PR00932">
    <property type="entry name" value="AMINO1PTASE"/>
</dbReference>
<evidence type="ECO:0000256" key="8">
    <source>
        <dbReference type="ARBA" id="ARBA00022801"/>
    </source>
</evidence>
<dbReference type="Gene3D" id="2.30.250.10">
    <property type="entry name" value="Aminopeptidase i, Domain 2"/>
    <property type="match status" value="1"/>
</dbReference>
<evidence type="ECO:0000256" key="3">
    <source>
        <dbReference type="ARBA" id="ARBA00008290"/>
    </source>
</evidence>
<evidence type="ECO:0000256" key="10">
    <source>
        <dbReference type="ARBA" id="ARBA00023049"/>
    </source>
</evidence>
<dbReference type="EC" id="3.4.11.21" evidence="4"/>
<evidence type="ECO:0000256" key="5">
    <source>
        <dbReference type="ARBA" id="ARBA00022438"/>
    </source>
</evidence>
<gene>
    <name evidence="12" type="ORF">M0813_03880</name>
</gene>
<dbReference type="InterPro" id="IPR023358">
    <property type="entry name" value="Peptidase_M18_dom2"/>
</dbReference>